<dbReference type="Pfam" id="PF16267">
    <property type="entry name" value="DUF4920"/>
    <property type="match status" value="1"/>
</dbReference>
<gene>
    <name evidence="1" type="ORF">HGP29_22685</name>
</gene>
<keyword evidence="2" id="KW-1185">Reference proteome</keyword>
<comment type="caution">
    <text evidence="1">The sequence shown here is derived from an EMBL/GenBank/DDBJ whole genome shotgun (WGS) entry which is preliminary data.</text>
</comment>
<proteinExistence type="predicted"/>
<evidence type="ECO:0000313" key="2">
    <source>
        <dbReference type="Proteomes" id="UP000585050"/>
    </source>
</evidence>
<dbReference type="RefSeq" id="WP_168884739.1">
    <property type="nucleotide sequence ID" value="NZ_JABAIL010000009.1"/>
</dbReference>
<dbReference type="Proteomes" id="UP000585050">
    <property type="component" value="Unassembled WGS sequence"/>
</dbReference>
<dbReference type="PROSITE" id="PS51257">
    <property type="entry name" value="PROKAR_LIPOPROTEIN"/>
    <property type="match status" value="1"/>
</dbReference>
<reference evidence="1 2" key="1">
    <citation type="submission" date="2020-04" db="EMBL/GenBank/DDBJ databases">
        <title>Flammeovirga sp. SR4, a novel species isolated from seawater.</title>
        <authorList>
            <person name="Wang X."/>
        </authorList>
    </citation>
    <scope>NUCLEOTIDE SEQUENCE [LARGE SCALE GENOMIC DNA]</scope>
    <source>
        <strain evidence="1 2">SR4</strain>
    </source>
</reference>
<evidence type="ECO:0000313" key="1">
    <source>
        <dbReference type="EMBL" id="NLR94026.1"/>
    </source>
</evidence>
<dbReference type="InterPro" id="IPR032577">
    <property type="entry name" value="DUF4920"/>
</dbReference>
<sequence length="154" mass="17241">MRHITILFTTLLLTIMGCQKPVQNEVTFYGEEFKSEEPVASKELIHSITSDEVQSIQVTGEITGVCQKKGCWLKLPIENDQELFVKFKDYAFFVPMDAEGKEATINGTLKKETIDVATLRHYAEDAGDSPEQIALITEPEVKYTFMASGVSITD</sequence>
<name>A0A7X8SPJ1_9BACT</name>
<accession>A0A7X8SPJ1</accession>
<dbReference type="EMBL" id="JABAIL010000009">
    <property type="protein sequence ID" value="NLR94026.1"/>
    <property type="molecule type" value="Genomic_DNA"/>
</dbReference>
<organism evidence="1 2">
    <name type="scientific">Flammeovirga agarivorans</name>
    <dbReference type="NCBI Taxonomy" id="2726742"/>
    <lineage>
        <taxon>Bacteria</taxon>
        <taxon>Pseudomonadati</taxon>
        <taxon>Bacteroidota</taxon>
        <taxon>Cytophagia</taxon>
        <taxon>Cytophagales</taxon>
        <taxon>Flammeovirgaceae</taxon>
        <taxon>Flammeovirga</taxon>
    </lineage>
</organism>
<dbReference type="AlphaFoldDB" id="A0A7X8SPJ1"/>
<protein>
    <submittedName>
        <fullName evidence="1">DUF4920 domain-containing protein</fullName>
    </submittedName>
</protein>